<dbReference type="InterPro" id="IPR019363">
    <property type="entry name" value="LDAH"/>
</dbReference>
<dbReference type="GO" id="GO:0005811">
    <property type="term" value="C:lipid droplet"/>
    <property type="evidence" value="ECO:0007669"/>
    <property type="project" value="UniProtKB-SubCell"/>
</dbReference>
<dbReference type="OrthoDB" id="448051at2759"/>
<protein>
    <recommendedName>
        <fullName evidence="7">Alpha/beta-hydrolase</fullName>
    </recommendedName>
</protein>
<keyword evidence="3" id="KW-0551">Lipid droplet</keyword>
<dbReference type="GO" id="GO:0019915">
    <property type="term" value="P:lipid storage"/>
    <property type="evidence" value="ECO:0007669"/>
    <property type="project" value="InterPro"/>
</dbReference>
<evidence type="ECO:0000256" key="4">
    <source>
        <dbReference type="ARBA" id="ARBA00022801"/>
    </source>
</evidence>
<evidence type="ECO:0008006" key="7">
    <source>
        <dbReference type="Google" id="ProtNLM"/>
    </source>
</evidence>
<keyword evidence="6" id="KW-1185">Reference proteome</keyword>
<dbReference type="SUPFAM" id="SSF53474">
    <property type="entry name" value="alpha/beta-Hydrolases"/>
    <property type="match status" value="1"/>
</dbReference>
<evidence type="ECO:0000313" key="6">
    <source>
        <dbReference type="Proteomes" id="UP000305948"/>
    </source>
</evidence>
<evidence type="ECO:0000256" key="2">
    <source>
        <dbReference type="ARBA" id="ARBA00008300"/>
    </source>
</evidence>
<dbReference type="AlphaFoldDB" id="A0A5C3NJF2"/>
<evidence type="ECO:0000313" key="5">
    <source>
        <dbReference type="EMBL" id="TFK56606.1"/>
    </source>
</evidence>
<sequence>MDLPPFLQPWPTELPVAVDASEPCQSTVYKHADHLGSSHVLWWPFAKAHEPTAESTVILFIPGNPGLLGFYTPFLSTLYEKALASASAPLAILAHSYLGHTPGLVDDTVYSKPERVGLTSQVHAVVEVVDSVRSVYGANARIVLAGHSVGTWTALQVLKAREAEVVELLLLFPTITHLVKTPNGRRTWWLVKGPLPRLVSAISPLTRLLPLRVFSLILGDWPQAQLQVVTKLVHSSHCVFSALTMANDEMETIRELDIALMDENRHRICMYFGDTDHWVGEQREAILRVFNPDPGSVRAVHGHADIPHAFCINHGETVAEQCYEWLKAAFLV</sequence>
<organism evidence="5 6">
    <name type="scientific">Heliocybe sulcata</name>
    <dbReference type="NCBI Taxonomy" id="5364"/>
    <lineage>
        <taxon>Eukaryota</taxon>
        <taxon>Fungi</taxon>
        <taxon>Dikarya</taxon>
        <taxon>Basidiomycota</taxon>
        <taxon>Agaricomycotina</taxon>
        <taxon>Agaricomycetes</taxon>
        <taxon>Gloeophyllales</taxon>
        <taxon>Gloeophyllaceae</taxon>
        <taxon>Heliocybe</taxon>
    </lineage>
</organism>
<evidence type="ECO:0000256" key="1">
    <source>
        <dbReference type="ARBA" id="ARBA00004502"/>
    </source>
</evidence>
<dbReference type="Proteomes" id="UP000305948">
    <property type="component" value="Unassembled WGS sequence"/>
</dbReference>
<dbReference type="InterPro" id="IPR029058">
    <property type="entry name" value="AB_hydrolase_fold"/>
</dbReference>
<evidence type="ECO:0000256" key="3">
    <source>
        <dbReference type="ARBA" id="ARBA00022677"/>
    </source>
</evidence>
<comment type="similarity">
    <text evidence="2">Belongs to the AB hydrolase superfamily. LDAH family.</text>
</comment>
<dbReference type="GO" id="GO:0016298">
    <property type="term" value="F:lipase activity"/>
    <property type="evidence" value="ECO:0007669"/>
    <property type="project" value="InterPro"/>
</dbReference>
<accession>A0A5C3NJF2</accession>
<gene>
    <name evidence="5" type="ORF">OE88DRAFT_1730078</name>
</gene>
<dbReference type="PANTHER" id="PTHR13390">
    <property type="entry name" value="LIPASE"/>
    <property type="match status" value="1"/>
</dbReference>
<keyword evidence="4" id="KW-0378">Hydrolase</keyword>
<dbReference type="Pfam" id="PF10230">
    <property type="entry name" value="LIDHydrolase"/>
    <property type="match status" value="1"/>
</dbReference>
<dbReference type="STRING" id="5364.A0A5C3NJF2"/>
<reference evidence="5 6" key="1">
    <citation type="journal article" date="2019" name="Nat. Ecol. Evol.">
        <title>Megaphylogeny resolves global patterns of mushroom evolution.</title>
        <authorList>
            <person name="Varga T."/>
            <person name="Krizsan K."/>
            <person name="Foldi C."/>
            <person name="Dima B."/>
            <person name="Sanchez-Garcia M."/>
            <person name="Sanchez-Ramirez S."/>
            <person name="Szollosi G.J."/>
            <person name="Szarkandi J.G."/>
            <person name="Papp V."/>
            <person name="Albert L."/>
            <person name="Andreopoulos W."/>
            <person name="Angelini C."/>
            <person name="Antonin V."/>
            <person name="Barry K.W."/>
            <person name="Bougher N.L."/>
            <person name="Buchanan P."/>
            <person name="Buyck B."/>
            <person name="Bense V."/>
            <person name="Catcheside P."/>
            <person name="Chovatia M."/>
            <person name="Cooper J."/>
            <person name="Damon W."/>
            <person name="Desjardin D."/>
            <person name="Finy P."/>
            <person name="Geml J."/>
            <person name="Haridas S."/>
            <person name="Hughes K."/>
            <person name="Justo A."/>
            <person name="Karasinski D."/>
            <person name="Kautmanova I."/>
            <person name="Kiss B."/>
            <person name="Kocsube S."/>
            <person name="Kotiranta H."/>
            <person name="LaButti K.M."/>
            <person name="Lechner B.E."/>
            <person name="Liimatainen K."/>
            <person name="Lipzen A."/>
            <person name="Lukacs Z."/>
            <person name="Mihaltcheva S."/>
            <person name="Morgado L.N."/>
            <person name="Niskanen T."/>
            <person name="Noordeloos M.E."/>
            <person name="Ohm R.A."/>
            <person name="Ortiz-Santana B."/>
            <person name="Ovrebo C."/>
            <person name="Racz N."/>
            <person name="Riley R."/>
            <person name="Savchenko A."/>
            <person name="Shiryaev A."/>
            <person name="Soop K."/>
            <person name="Spirin V."/>
            <person name="Szebenyi C."/>
            <person name="Tomsovsky M."/>
            <person name="Tulloss R.E."/>
            <person name="Uehling J."/>
            <person name="Grigoriev I.V."/>
            <person name="Vagvolgyi C."/>
            <person name="Papp T."/>
            <person name="Martin F.M."/>
            <person name="Miettinen O."/>
            <person name="Hibbett D.S."/>
            <person name="Nagy L.G."/>
        </authorList>
    </citation>
    <scope>NUCLEOTIDE SEQUENCE [LARGE SCALE GENOMIC DNA]</scope>
    <source>
        <strain evidence="5 6">OMC1185</strain>
    </source>
</reference>
<dbReference type="Gene3D" id="3.40.50.1820">
    <property type="entry name" value="alpha/beta hydrolase"/>
    <property type="match status" value="1"/>
</dbReference>
<proteinExistence type="inferred from homology"/>
<name>A0A5C3NJF2_9AGAM</name>
<comment type="subcellular location">
    <subcellularLocation>
        <location evidence="1">Lipid droplet</location>
    </subcellularLocation>
</comment>
<dbReference type="PANTHER" id="PTHR13390:SF0">
    <property type="entry name" value="LIPID DROPLET-ASSOCIATED HYDROLASE"/>
    <property type="match status" value="1"/>
</dbReference>
<dbReference type="EMBL" id="ML213503">
    <property type="protein sequence ID" value="TFK56606.1"/>
    <property type="molecule type" value="Genomic_DNA"/>
</dbReference>